<dbReference type="EMBL" id="PVNS01000011">
    <property type="protein sequence ID" value="PRO64974.1"/>
    <property type="molecule type" value="Genomic_DNA"/>
</dbReference>
<dbReference type="OrthoDB" id="2735026at2"/>
<accession>A0A2P6MFB6</accession>
<keyword evidence="1" id="KW-1133">Transmembrane helix</keyword>
<gene>
    <name evidence="2" type="ORF">C6I21_12545</name>
</gene>
<organism evidence="2 3">
    <name type="scientific">Alkalicoccus urumqiensis</name>
    <name type="common">Bacillus urumqiensis</name>
    <dbReference type="NCBI Taxonomy" id="1548213"/>
    <lineage>
        <taxon>Bacteria</taxon>
        <taxon>Bacillati</taxon>
        <taxon>Bacillota</taxon>
        <taxon>Bacilli</taxon>
        <taxon>Bacillales</taxon>
        <taxon>Bacillaceae</taxon>
        <taxon>Alkalicoccus</taxon>
    </lineage>
</organism>
<evidence type="ECO:0000313" key="3">
    <source>
        <dbReference type="Proteomes" id="UP000243650"/>
    </source>
</evidence>
<evidence type="ECO:0000256" key="1">
    <source>
        <dbReference type="SAM" id="Phobius"/>
    </source>
</evidence>
<comment type="caution">
    <text evidence="2">The sequence shown here is derived from an EMBL/GenBank/DDBJ whole genome shotgun (WGS) entry which is preliminary data.</text>
</comment>
<sequence length="143" mass="16604">MTVLLFRIFLLLALAIITYSVIKYLTDSRRRLERARRRGEMYVYDDPREVRRNLLITSGGALFEGEKYLGTAETSVEVTSIQLQTEDTVELNGMTLQDFHQIEKELQLRYPKAVIQWREPTAGMIRRLRRKQEAADTAPPTDA</sequence>
<protein>
    <submittedName>
        <fullName evidence="2">Sigma-w pathway protein ysdB</fullName>
    </submittedName>
</protein>
<proteinExistence type="predicted"/>
<keyword evidence="1" id="KW-0812">Transmembrane</keyword>
<name>A0A2P6MFB6_ALKUR</name>
<dbReference type="Proteomes" id="UP000243650">
    <property type="component" value="Unassembled WGS sequence"/>
</dbReference>
<feature type="transmembrane region" description="Helical" evidence="1">
    <location>
        <begin position="6"/>
        <end position="26"/>
    </location>
</feature>
<dbReference type="AlphaFoldDB" id="A0A2P6MFB6"/>
<evidence type="ECO:0000313" key="2">
    <source>
        <dbReference type="EMBL" id="PRO64974.1"/>
    </source>
</evidence>
<reference evidence="2 3" key="1">
    <citation type="submission" date="2018-03" db="EMBL/GenBank/DDBJ databases">
        <title>Bacillus urumqiensis sp. nov., a moderately haloalkaliphilic bacterium isolated from a salt lake.</title>
        <authorList>
            <person name="Zhao B."/>
            <person name="Liao Z."/>
        </authorList>
    </citation>
    <scope>NUCLEOTIDE SEQUENCE [LARGE SCALE GENOMIC DNA]</scope>
    <source>
        <strain evidence="2 3">BZ-SZ-XJ18</strain>
    </source>
</reference>
<keyword evidence="3" id="KW-1185">Reference proteome</keyword>
<keyword evidence="1" id="KW-0472">Membrane</keyword>